<dbReference type="Pfam" id="PF19783">
    <property type="entry name" value="DUF6268"/>
    <property type="match status" value="1"/>
</dbReference>
<dbReference type="InterPro" id="IPR046235">
    <property type="entry name" value="DUF6268"/>
</dbReference>
<accession>A0A7G5XH62</accession>
<sequence length="292" mass="33791">MRKGLLFLFIVFTVTVSIAQPYVDVLNVRMIQSPDQGFIRRNNHKNSFEYFNASLTLPMRFKKTGGALIISPYVENWQVNLPDRNKPASLIVEREQFFPTGIGLPITLLTPIKRSKFLLNTTMILRNNAEKISLPGSFQAGGFVVMNYKINPKLTLKAGLYYNREAFGNFFMPIAGLEFKIDSTFQIWGALPGSLFLEKKLKKRWYAGLTFKAVNNSYQLFNGRYIQFNDNQLSLFSDFYFTKNLVLNLEAGHSLFRRIRLGNSGRIKQYVYEEKINDNLLFRVSAIYRIRL</sequence>
<evidence type="ECO:0000313" key="3">
    <source>
        <dbReference type="Proteomes" id="UP000515344"/>
    </source>
</evidence>
<gene>
    <name evidence="2" type="ORF">H4075_01050</name>
</gene>
<name>A0A7G5XH62_9BACT</name>
<organism evidence="2 3">
    <name type="scientific">Lacibacter sediminis</name>
    <dbReference type="NCBI Taxonomy" id="2760713"/>
    <lineage>
        <taxon>Bacteria</taxon>
        <taxon>Pseudomonadati</taxon>
        <taxon>Bacteroidota</taxon>
        <taxon>Chitinophagia</taxon>
        <taxon>Chitinophagales</taxon>
        <taxon>Chitinophagaceae</taxon>
        <taxon>Lacibacter</taxon>
    </lineage>
</organism>
<keyword evidence="3" id="KW-1185">Reference proteome</keyword>
<dbReference type="KEGG" id="lacs:H4075_01050"/>
<dbReference type="EMBL" id="CP060007">
    <property type="protein sequence ID" value="QNA44815.1"/>
    <property type="molecule type" value="Genomic_DNA"/>
</dbReference>
<evidence type="ECO:0000313" key="2">
    <source>
        <dbReference type="EMBL" id="QNA44815.1"/>
    </source>
</evidence>
<proteinExistence type="predicted"/>
<dbReference type="AlphaFoldDB" id="A0A7G5XH62"/>
<protein>
    <recommendedName>
        <fullName evidence="1">DUF6268 domain-containing protein</fullName>
    </recommendedName>
</protein>
<reference evidence="3" key="1">
    <citation type="submission" date="2020-08" db="EMBL/GenBank/DDBJ databases">
        <title>Lacibacter sp. S13-6-6 genome sequencing.</title>
        <authorList>
            <person name="Jin L."/>
        </authorList>
    </citation>
    <scope>NUCLEOTIDE SEQUENCE [LARGE SCALE GENOMIC DNA]</scope>
    <source>
        <strain evidence="3">S13-6-6</strain>
    </source>
</reference>
<feature type="domain" description="DUF6268" evidence="1">
    <location>
        <begin position="51"/>
        <end position="270"/>
    </location>
</feature>
<evidence type="ECO:0000259" key="1">
    <source>
        <dbReference type="Pfam" id="PF19783"/>
    </source>
</evidence>
<dbReference type="RefSeq" id="WP_182803330.1">
    <property type="nucleotide sequence ID" value="NZ_CP060007.1"/>
</dbReference>
<dbReference type="Proteomes" id="UP000515344">
    <property type="component" value="Chromosome"/>
</dbReference>